<dbReference type="Proteomes" id="UP000051036">
    <property type="component" value="Unassembled WGS sequence"/>
</dbReference>
<dbReference type="PATRIC" id="fig|1423763.3.peg.557"/>
<evidence type="ECO:0000313" key="4">
    <source>
        <dbReference type="Proteomes" id="UP000051036"/>
    </source>
</evidence>
<dbReference type="EMBL" id="AZFM01000018">
    <property type="protein sequence ID" value="KRL89821.1"/>
    <property type="molecule type" value="Genomic_DNA"/>
</dbReference>
<feature type="compositionally biased region" description="Low complexity" evidence="1">
    <location>
        <begin position="21"/>
        <end position="70"/>
    </location>
</feature>
<dbReference type="PROSITE" id="PS51257">
    <property type="entry name" value="PROKAR_LIPOPROTEIN"/>
    <property type="match status" value="1"/>
</dbReference>
<evidence type="ECO:0000313" key="3">
    <source>
        <dbReference type="EMBL" id="KRL89821.1"/>
    </source>
</evidence>
<dbReference type="OrthoDB" id="2138638at2"/>
<sequence>MNKKFGITAAAVLMALSLSACSSNGSQSSSSSTSQSSQVSKKNSNSSAKTNQTNKSNNSSASSSSKPSSQAPEENRMAKMTAKLREALPGMLLPTTDGLGQGSDKLNVRYTKNGNTNVVYYSVGDSSADFNADSVKNEKPFAILTEIKNASSSEVEDTINYTPEQSGLPTTKLDSNTTATIQGAAGQRYLQWNANNYSFVIQASSQLKKDPTDRGKSVLQLSKQYSLPKTSDKGSVRVIVGDSVGSLNTTIAWQDGNNVYQLKAHDTETAFKMLNSLK</sequence>
<gene>
    <name evidence="3" type="ORF">FC46_GL000553</name>
</gene>
<dbReference type="RefSeq" id="WP_057798923.1">
    <property type="nucleotide sequence ID" value="NZ_AZFM01000018.1"/>
</dbReference>
<proteinExistence type="predicted"/>
<reference evidence="3 4" key="1">
    <citation type="journal article" date="2015" name="Genome Announc.">
        <title>Expanding the biotechnology potential of lactobacilli through comparative genomics of 213 strains and associated genera.</title>
        <authorList>
            <person name="Sun Z."/>
            <person name="Harris H.M."/>
            <person name="McCann A."/>
            <person name="Guo C."/>
            <person name="Argimon S."/>
            <person name="Zhang W."/>
            <person name="Yang X."/>
            <person name="Jeffery I.B."/>
            <person name="Cooney J.C."/>
            <person name="Kagawa T.F."/>
            <person name="Liu W."/>
            <person name="Song Y."/>
            <person name="Salvetti E."/>
            <person name="Wrobel A."/>
            <person name="Rasinkangas P."/>
            <person name="Parkhill J."/>
            <person name="Rea M.C."/>
            <person name="O'Sullivan O."/>
            <person name="Ritari J."/>
            <person name="Douillard F.P."/>
            <person name="Paul Ross R."/>
            <person name="Yang R."/>
            <person name="Briner A.E."/>
            <person name="Felis G.E."/>
            <person name="de Vos W.M."/>
            <person name="Barrangou R."/>
            <person name="Klaenhammer T.R."/>
            <person name="Caufield P.W."/>
            <person name="Cui Y."/>
            <person name="Zhang H."/>
            <person name="O'Toole P.W."/>
        </authorList>
    </citation>
    <scope>NUCLEOTIDE SEQUENCE [LARGE SCALE GENOMIC DNA]</scope>
    <source>
        <strain evidence="3 4">DSM 16043</strain>
    </source>
</reference>
<feature type="signal peptide" evidence="2">
    <location>
        <begin position="1"/>
        <end position="22"/>
    </location>
</feature>
<feature type="region of interest" description="Disordered" evidence="1">
    <location>
        <begin position="21"/>
        <end position="76"/>
    </location>
</feature>
<keyword evidence="2" id="KW-0732">Signal</keyword>
<evidence type="ECO:0000256" key="2">
    <source>
        <dbReference type="SAM" id="SignalP"/>
    </source>
</evidence>
<organism evidence="3 4">
    <name type="scientific">Lactobacillus kalixensis DSM 16043</name>
    <dbReference type="NCBI Taxonomy" id="1423763"/>
    <lineage>
        <taxon>Bacteria</taxon>
        <taxon>Bacillati</taxon>
        <taxon>Bacillota</taxon>
        <taxon>Bacilli</taxon>
        <taxon>Lactobacillales</taxon>
        <taxon>Lactobacillaceae</taxon>
        <taxon>Lactobacillus</taxon>
    </lineage>
</organism>
<dbReference type="STRING" id="1423763.FC46_GL000553"/>
<feature type="chain" id="PRO_5039648021" description="Lipoprotein" evidence="2">
    <location>
        <begin position="23"/>
        <end position="278"/>
    </location>
</feature>
<protein>
    <recommendedName>
        <fullName evidence="5">Lipoprotein</fullName>
    </recommendedName>
</protein>
<dbReference type="AlphaFoldDB" id="A0A0R1U919"/>
<comment type="caution">
    <text evidence="3">The sequence shown here is derived from an EMBL/GenBank/DDBJ whole genome shotgun (WGS) entry which is preliminary data.</text>
</comment>
<keyword evidence="4" id="KW-1185">Reference proteome</keyword>
<accession>A0A0R1U919</accession>
<evidence type="ECO:0008006" key="5">
    <source>
        <dbReference type="Google" id="ProtNLM"/>
    </source>
</evidence>
<evidence type="ECO:0000256" key="1">
    <source>
        <dbReference type="SAM" id="MobiDB-lite"/>
    </source>
</evidence>
<name>A0A0R1U919_9LACO</name>